<dbReference type="Gramene" id="ONK66392">
    <property type="protein sequence ID" value="ONK66392"/>
    <property type="gene ID" value="A4U43_C06F7370"/>
</dbReference>
<evidence type="ECO:0000256" key="1">
    <source>
        <dbReference type="SAM" id="MobiDB-lite"/>
    </source>
</evidence>
<dbReference type="EMBL" id="CM007386">
    <property type="protein sequence ID" value="ONK66392.1"/>
    <property type="molecule type" value="Genomic_DNA"/>
</dbReference>
<proteinExistence type="predicted"/>
<keyword evidence="2" id="KW-0812">Transmembrane</keyword>
<dbReference type="AlphaFoldDB" id="A0A5P1EK95"/>
<evidence type="ECO:0000313" key="3">
    <source>
        <dbReference type="EMBL" id="ONK66392.1"/>
    </source>
</evidence>
<keyword evidence="2" id="KW-1133">Transmembrane helix</keyword>
<dbReference type="PANTHER" id="PTHR36322">
    <property type="entry name" value="TRANSMEMBRANE PROTEIN"/>
    <property type="match status" value="1"/>
</dbReference>
<keyword evidence="4" id="KW-1185">Reference proteome</keyword>
<dbReference type="PANTHER" id="PTHR36322:SF3">
    <property type="entry name" value="TRANSMEMBRANE PROTEIN"/>
    <property type="match status" value="1"/>
</dbReference>
<feature type="region of interest" description="Disordered" evidence="1">
    <location>
        <begin position="102"/>
        <end position="137"/>
    </location>
</feature>
<dbReference type="Proteomes" id="UP000243459">
    <property type="component" value="Chromosome 6"/>
</dbReference>
<evidence type="ECO:0000313" key="4">
    <source>
        <dbReference type="Proteomes" id="UP000243459"/>
    </source>
</evidence>
<sequence length="137" mass="15556">MKKKDELPLPLPWRLHGGLKALVWVVLACCSPVLVPLICLSLPFIFIVFLCIRFDHNYGDDLIETVEEEEEEPRKEEVDARALLHGYLEDQLSLVVGSITTITGGDRSNQKGKMKRKQREERKSDGGKGRGSRRGKR</sequence>
<evidence type="ECO:0000256" key="2">
    <source>
        <dbReference type="SAM" id="Phobius"/>
    </source>
</evidence>
<keyword evidence="2" id="KW-0472">Membrane</keyword>
<feature type="transmembrane region" description="Helical" evidence="2">
    <location>
        <begin position="21"/>
        <end position="50"/>
    </location>
</feature>
<name>A0A5P1EK95_ASPOF</name>
<gene>
    <name evidence="3" type="ORF">A4U43_C06F7370</name>
</gene>
<accession>A0A5P1EK95</accession>
<organism evidence="3 4">
    <name type="scientific">Asparagus officinalis</name>
    <name type="common">Garden asparagus</name>
    <dbReference type="NCBI Taxonomy" id="4686"/>
    <lineage>
        <taxon>Eukaryota</taxon>
        <taxon>Viridiplantae</taxon>
        <taxon>Streptophyta</taxon>
        <taxon>Embryophyta</taxon>
        <taxon>Tracheophyta</taxon>
        <taxon>Spermatophyta</taxon>
        <taxon>Magnoliopsida</taxon>
        <taxon>Liliopsida</taxon>
        <taxon>Asparagales</taxon>
        <taxon>Asparagaceae</taxon>
        <taxon>Asparagoideae</taxon>
        <taxon>Asparagus</taxon>
    </lineage>
</organism>
<reference evidence="4" key="1">
    <citation type="journal article" date="2017" name="Nat. Commun.">
        <title>The asparagus genome sheds light on the origin and evolution of a young Y chromosome.</title>
        <authorList>
            <person name="Harkess A."/>
            <person name="Zhou J."/>
            <person name="Xu C."/>
            <person name="Bowers J.E."/>
            <person name="Van der Hulst R."/>
            <person name="Ayyampalayam S."/>
            <person name="Mercati F."/>
            <person name="Riccardi P."/>
            <person name="McKain M.R."/>
            <person name="Kakrana A."/>
            <person name="Tang H."/>
            <person name="Ray J."/>
            <person name="Groenendijk J."/>
            <person name="Arikit S."/>
            <person name="Mathioni S.M."/>
            <person name="Nakano M."/>
            <person name="Shan H."/>
            <person name="Telgmann-Rauber A."/>
            <person name="Kanno A."/>
            <person name="Yue Z."/>
            <person name="Chen H."/>
            <person name="Li W."/>
            <person name="Chen Y."/>
            <person name="Xu X."/>
            <person name="Zhang Y."/>
            <person name="Luo S."/>
            <person name="Chen H."/>
            <person name="Gao J."/>
            <person name="Mao Z."/>
            <person name="Pires J.C."/>
            <person name="Luo M."/>
            <person name="Kudrna D."/>
            <person name="Wing R.A."/>
            <person name="Meyers B.C."/>
            <person name="Yi K."/>
            <person name="Kong H."/>
            <person name="Lavrijsen P."/>
            <person name="Sunseri F."/>
            <person name="Falavigna A."/>
            <person name="Ye Y."/>
            <person name="Leebens-Mack J.H."/>
            <person name="Chen G."/>
        </authorList>
    </citation>
    <scope>NUCLEOTIDE SEQUENCE [LARGE SCALE GENOMIC DNA]</scope>
    <source>
        <strain evidence="4">cv. DH0086</strain>
    </source>
</reference>
<feature type="compositionally biased region" description="Basic and acidic residues" evidence="1">
    <location>
        <begin position="118"/>
        <end position="128"/>
    </location>
</feature>
<protein>
    <submittedName>
        <fullName evidence="3">Uncharacterized protein</fullName>
    </submittedName>
</protein>